<sequence length="245" mass="28080">MIYFHLVVYSTIFASFLHVVGMNVPLRNSFILRVSSQCDFCGKKLEVGQMIPILSFILQGGKSACCHKPMNKTYIAVELMSPFFVCLLYALYGFTAPFYLYITIYSLLLILFVSDVLYLCIPDGILLSYFVIFAILYLYQNPSTFLSHLYQLIIGLFLFLLLYLIVRNGFGFGDIKLLILLCFLLSFKEVVLVFIIAVFSGLLVITLVSLFNRKFRTQKIPFVPFILIGFIFNVCTGDLFWNLIL</sequence>
<dbReference type="GO" id="GO:0005886">
    <property type="term" value="C:plasma membrane"/>
    <property type="evidence" value="ECO:0007669"/>
    <property type="project" value="UniProtKB-SubCell"/>
</dbReference>
<keyword evidence="4" id="KW-0812">Transmembrane</keyword>
<dbReference type="GO" id="GO:0006465">
    <property type="term" value="P:signal peptide processing"/>
    <property type="evidence" value="ECO:0007669"/>
    <property type="project" value="TreeGrafter"/>
</dbReference>
<dbReference type="Gene3D" id="1.20.120.1220">
    <property type="match status" value="1"/>
</dbReference>
<dbReference type="Pfam" id="PF06750">
    <property type="entry name" value="A24_N_bact"/>
    <property type="match status" value="1"/>
</dbReference>
<evidence type="ECO:0000256" key="3">
    <source>
        <dbReference type="ARBA" id="ARBA00022475"/>
    </source>
</evidence>
<accession>A0A099W268</accession>
<dbReference type="RefSeq" id="WP_036087841.1">
    <property type="nucleotide sequence ID" value="NZ_CBCSHQ010000007.1"/>
</dbReference>
<dbReference type="InterPro" id="IPR050882">
    <property type="entry name" value="Prepilin_peptidase/N-MTase"/>
</dbReference>
<dbReference type="GeneID" id="58718633"/>
<dbReference type="InterPro" id="IPR000045">
    <property type="entry name" value="Prepilin_IV_endopep_pep"/>
</dbReference>
<keyword evidence="3" id="KW-1003">Cell membrane</keyword>
<evidence type="ECO:0000313" key="7">
    <source>
        <dbReference type="EMBL" id="KGL38458.1"/>
    </source>
</evidence>
<keyword evidence="5" id="KW-1133">Transmembrane helix</keyword>
<dbReference type="OrthoDB" id="9789291at2"/>
<dbReference type="AlphaFoldDB" id="A0A099W268"/>
<reference evidence="7 8" key="1">
    <citation type="submission" date="2014-05" db="EMBL/GenBank/DDBJ databases">
        <title>Novel Listeriaceae from food processing environments.</title>
        <authorList>
            <person name="den Bakker H.C."/>
        </authorList>
    </citation>
    <scope>NUCLEOTIDE SEQUENCE [LARGE SCALE GENOMIC DNA]</scope>
    <source>
        <strain evidence="7 8">FSL A5-0281</strain>
    </source>
</reference>
<comment type="subcellular location">
    <subcellularLocation>
        <location evidence="1">Cell membrane</location>
        <topology evidence="1">Multi-pass membrane protein</topology>
    </subcellularLocation>
</comment>
<evidence type="ECO:0000256" key="6">
    <source>
        <dbReference type="ARBA" id="ARBA00023136"/>
    </source>
</evidence>
<comment type="similarity">
    <text evidence="2">Belongs to the peptidase A24 family.</text>
</comment>
<dbReference type="PANTHER" id="PTHR30487:SF0">
    <property type="entry name" value="PREPILIN LEADER PEPTIDASE_N-METHYLTRANSFERASE-RELATED"/>
    <property type="match status" value="1"/>
</dbReference>
<evidence type="ECO:0000313" key="8">
    <source>
        <dbReference type="Proteomes" id="UP000029844"/>
    </source>
</evidence>
<keyword evidence="8" id="KW-1185">Reference proteome</keyword>
<dbReference type="InterPro" id="IPR010627">
    <property type="entry name" value="Prepilin_pept_A24_N"/>
</dbReference>
<dbReference type="EMBL" id="JNFA01000029">
    <property type="protein sequence ID" value="KGL38458.1"/>
    <property type="molecule type" value="Genomic_DNA"/>
</dbReference>
<protein>
    <submittedName>
        <fullName evidence="7">Uncharacterized protein</fullName>
    </submittedName>
</protein>
<keyword evidence="6" id="KW-0472">Membrane</keyword>
<dbReference type="PANTHER" id="PTHR30487">
    <property type="entry name" value="TYPE 4 PREPILIN-LIKE PROTEINS LEADER PEPTIDE-PROCESSING ENZYME"/>
    <property type="match status" value="1"/>
</dbReference>
<dbReference type="eggNOG" id="COG1989">
    <property type="taxonomic scope" value="Bacteria"/>
</dbReference>
<evidence type="ECO:0000256" key="2">
    <source>
        <dbReference type="ARBA" id="ARBA00005801"/>
    </source>
</evidence>
<dbReference type="Proteomes" id="UP000029844">
    <property type="component" value="Unassembled WGS sequence"/>
</dbReference>
<evidence type="ECO:0000256" key="1">
    <source>
        <dbReference type="ARBA" id="ARBA00004651"/>
    </source>
</evidence>
<organism evidence="7 8">
    <name type="scientific">Listeria booriae</name>
    <dbReference type="NCBI Taxonomy" id="1552123"/>
    <lineage>
        <taxon>Bacteria</taxon>
        <taxon>Bacillati</taxon>
        <taxon>Bacillota</taxon>
        <taxon>Bacilli</taxon>
        <taxon>Bacillales</taxon>
        <taxon>Listeriaceae</taxon>
        <taxon>Listeria</taxon>
    </lineage>
</organism>
<dbReference type="Pfam" id="PF01478">
    <property type="entry name" value="Peptidase_A24"/>
    <property type="match status" value="1"/>
</dbReference>
<name>A0A099W268_9LIST</name>
<gene>
    <name evidence="7" type="ORF">EP57_14925</name>
</gene>
<comment type="caution">
    <text evidence="7">The sequence shown here is derived from an EMBL/GenBank/DDBJ whole genome shotgun (WGS) entry which is preliminary data.</text>
</comment>
<proteinExistence type="inferred from homology"/>
<evidence type="ECO:0000256" key="4">
    <source>
        <dbReference type="ARBA" id="ARBA00022692"/>
    </source>
</evidence>
<dbReference type="STRING" id="1552123.EP57_14925"/>
<dbReference type="GO" id="GO:0004190">
    <property type="term" value="F:aspartic-type endopeptidase activity"/>
    <property type="evidence" value="ECO:0007669"/>
    <property type="project" value="InterPro"/>
</dbReference>
<evidence type="ECO:0000256" key="5">
    <source>
        <dbReference type="ARBA" id="ARBA00022989"/>
    </source>
</evidence>